<dbReference type="AlphaFoldDB" id="A0A1G5SFT2"/>
<organism evidence="1 2">
    <name type="scientific">Nitrosomonas mobilis</name>
    <dbReference type="NCBI Taxonomy" id="51642"/>
    <lineage>
        <taxon>Bacteria</taxon>
        <taxon>Pseudomonadati</taxon>
        <taxon>Pseudomonadota</taxon>
        <taxon>Betaproteobacteria</taxon>
        <taxon>Nitrosomonadales</taxon>
        <taxon>Nitrosomonadaceae</taxon>
        <taxon>Nitrosomonas</taxon>
    </lineage>
</organism>
<dbReference type="RefSeq" id="WP_176753907.1">
    <property type="nucleotide sequence ID" value="NZ_FMWO01000055.1"/>
</dbReference>
<evidence type="ECO:0000313" key="2">
    <source>
        <dbReference type="Proteomes" id="UP000198729"/>
    </source>
</evidence>
<accession>A0A1G5SFT2</accession>
<proteinExistence type="predicted"/>
<dbReference type="Proteomes" id="UP000198729">
    <property type="component" value="Unassembled WGS sequence"/>
</dbReference>
<name>A0A1G5SFT2_9PROT</name>
<gene>
    <name evidence="1" type="ORF">NSMM_470041</name>
</gene>
<evidence type="ECO:0000313" key="1">
    <source>
        <dbReference type="EMBL" id="SCZ85972.1"/>
    </source>
</evidence>
<keyword evidence="2" id="KW-1185">Reference proteome</keyword>
<dbReference type="EMBL" id="FMWO01000055">
    <property type="protein sequence ID" value="SCZ85972.1"/>
    <property type="molecule type" value="Genomic_DNA"/>
</dbReference>
<protein>
    <submittedName>
        <fullName evidence="1">Uncharacterized protein</fullName>
    </submittedName>
</protein>
<reference evidence="1 2" key="1">
    <citation type="submission" date="2016-10" db="EMBL/GenBank/DDBJ databases">
        <authorList>
            <person name="de Groot N.N."/>
        </authorList>
    </citation>
    <scope>NUCLEOTIDE SEQUENCE [LARGE SCALE GENOMIC DNA]</scope>
    <source>
        <strain evidence="1">1</strain>
    </source>
</reference>
<sequence length="56" mass="6244">MEIDQNRLIASVWIDPLRIFSTIDWVLTAASLEGEGVWQALFTQMSPKKNPAKVAG</sequence>